<comment type="caution">
    <text evidence="8">The sequence shown here is derived from an EMBL/GenBank/DDBJ whole genome shotgun (WGS) entry which is preliminary data.</text>
</comment>
<protein>
    <submittedName>
        <fullName evidence="8">Uncharacterized protein</fullName>
    </submittedName>
</protein>
<name>A0A843XEX4_COLES</name>
<dbReference type="InterPro" id="IPR002401">
    <property type="entry name" value="Cyt_P450_E_grp-I"/>
</dbReference>
<dbReference type="GO" id="GO:0004497">
    <property type="term" value="F:monooxygenase activity"/>
    <property type="evidence" value="ECO:0007669"/>
    <property type="project" value="UniProtKB-KW"/>
</dbReference>
<evidence type="ECO:0000256" key="5">
    <source>
        <dbReference type="ARBA" id="ARBA00023004"/>
    </source>
</evidence>
<dbReference type="InterPro" id="IPR001128">
    <property type="entry name" value="Cyt_P450"/>
</dbReference>
<dbReference type="OrthoDB" id="1055148at2759"/>
<dbReference type="AlphaFoldDB" id="A0A843XEX4"/>
<dbReference type="InterPro" id="IPR036396">
    <property type="entry name" value="Cyt_P450_sf"/>
</dbReference>
<dbReference type="EMBL" id="NMUH01007781">
    <property type="protein sequence ID" value="MQM17813.1"/>
    <property type="molecule type" value="Genomic_DNA"/>
</dbReference>
<dbReference type="InterPro" id="IPR052306">
    <property type="entry name" value="CYP450_71D"/>
</dbReference>
<dbReference type="PANTHER" id="PTHR47953">
    <property type="entry name" value="OS08G0105600 PROTEIN"/>
    <property type="match status" value="1"/>
</dbReference>
<reference evidence="8" key="1">
    <citation type="submission" date="2017-07" db="EMBL/GenBank/DDBJ databases">
        <title>Taro Niue Genome Assembly and Annotation.</title>
        <authorList>
            <person name="Atibalentja N."/>
            <person name="Keating K."/>
            <person name="Fields C.J."/>
        </authorList>
    </citation>
    <scope>NUCLEOTIDE SEQUENCE</scope>
    <source>
        <strain evidence="8">Niue_2</strain>
        <tissue evidence="8">Leaf</tissue>
    </source>
</reference>
<comment type="cofactor">
    <cofactor evidence="7">
        <name>heme</name>
        <dbReference type="ChEBI" id="CHEBI:30413"/>
    </cofactor>
</comment>
<keyword evidence="3 7" id="KW-0479">Metal-binding</keyword>
<feature type="binding site" description="axial binding residue" evidence="7">
    <location>
        <position position="158"/>
    </location>
    <ligand>
        <name>heme</name>
        <dbReference type="ChEBI" id="CHEBI:30413"/>
    </ligand>
    <ligandPart>
        <name>Fe</name>
        <dbReference type="ChEBI" id="CHEBI:18248"/>
    </ligandPart>
</feature>
<evidence type="ECO:0000313" key="9">
    <source>
        <dbReference type="Proteomes" id="UP000652761"/>
    </source>
</evidence>
<dbReference type="Pfam" id="PF00067">
    <property type="entry name" value="p450"/>
    <property type="match status" value="1"/>
</dbReference>
<dbReference type="Gene3D" id="1.10.630.10">
    <property type="entry name" value="Cytochrome P450"/>
    <property type="match status" value="1"/>
</dbReference>
<evidence type="ECO:0000256" key="6">
    <source>
        <dbReference type="ARBA" id="ARBA00023033"/>
    </source>
</evidence>
<proteinExistence type="inferred from homology"/>
<organism evidence="8 9">
    <name type="scientific">Colocasia esculenta</name>
    <name type="common">Wild taro</name>
    <name type="synonym">Arum esculentum</name>
    <dbReference type="NCBI Taxonomy" id="4460"/>
    <lineage>
        <taxon>Eukaryota</taxon>
        <taxon>Viridiplantae</taxon>
        <taxon>Streptophyta</taxon>
        <taxon>Embryophyta</taxon>
        <taxon>Tracheophyta</taxon>
        <taxon>Spermatophyta</taxon>
        <taxon>Magnoliopsida</taxon>
        <taxon>Liliopsida</taxon>
        <taxon>Araceae</taxon>
        <taxon>Aroideae</taxon>
        <taxon>Colocasieae</taxon>
        <taxon>Colocasia</taxon>
    </lineage>
</organism>
<dbReference type="GO" id="GO:0016705">
    <property type="term" value="F:oxidoreductase activity, acting on paired donors, with incorporation or reduction of molecular oxygen"/>
    <property type="evidence" value="ECO:0007669"/>
    <property type="project" value="InterPro"/>
</dbReference>
<keyword evidence="5 7" id="KW-0408">Iron</keyword>
<dbReference type="PRINTS" id="PR00463">
    <property type="entry name" value="EP450I"/>
</dbReference>
<evidence type="ECO:0000313" key="8">
    <source>
        <dbReference type="EMBL" id="MQM17813.1"/>
    </source>
</evidence>
<evidence type="ECO:0000256" key="7">
    <source>
        <dbReference type="PIRSR" id="PIRSR602401-1"/>
    </source>
</evidence>
<evidence type="ECO:0000256" key="2">
    <source>
        <dbReference type="ARBA" id="ARBA00022617"/>
    </source>
</evidence>
<evidence type="ECO:0000256" key="4">
    <source>
        <dbReference type="ARBA" id="ARBA00023002"/>
    </source>
</evidence>
<dbReference type="PANTHER" id="PTHR47953:SF1">
    <property type="entry name" value="CYTOCHROME P450 71A9"/>
    <property type="match status" value="1"/>
</dbReference>
<evidence type="ECO:0000256" key="1">
    <source>
        <dbReference type="ARBA" id="ARBA00010617"/>
    </source>
</evidence>
<keyword evidence="4" id="KW-0560">Oxidoreductase</keyword>
<dbReference type="GO" id="GO:0005506">
    <property type="term" value="F:iron ion binding"/>
    <property type="evidence" value="ECO:0007669"/>
    <property type="project" value="InterPro"/>
</dbReference>
<sequence length="218" mass="24197">MLLLPLQLFCLARGSNHPPPPPPPTDAENASPVGELAPRVTTAVAPRRFVASAPVPLVLEDDLERLGYLKSVVKETLRLHPPIPLLVPRESLSTVQLLGYEIPVKTRVIVNAWAIERSTNSWERAEKFWPERFITSTSADFRGQHFQFIPFGVGRRGCPTVSFAMPIVELSSANLLYRFDWRAPDGSRAEDLDMSEASRLTAHRKSSLVLVPVPCIGI</sequence>
<evidence type="ECO:0000256" key="3">
    <source>
        <dbReference type="ARBA" id="ARBA00022723"/>
    </source>
</evidence>
<gene>
    <name evidence="8" type="ORF">Taro_050792</name>
</gene>
<dbReference type="SUPFAM" id="SSF48264">
    <property type="entry name" value="Cytochrome P450"/>
    <property type="match status" value="1"/>
</dbReference>
<accession>A0A843XEX4</accession>
<dbReference type="Proteomes" id="UP000652761">
    <property type="component" value="Unassembled WGS sequence"/>
</dbReference>
<keyword evidence="2 7" id="KW-0349">Heme</keyword>
<dbReference type="GO" id="GO:0020037">
    <property type="term" value="F:heme binding"/>
    <property type="evidence" value="ECO:0007669"/>
    <property type="project" value="InterPro"/>
</dbReference>
<keyword evidence="9" id="KW-1185">Reference proteome</keyword>
<keyword evidence="6" id="KW-0503">Monooxygenase</keyword>
<comment type="similarity">
    <text evidence="1">Belongs to the cytochrome P450 family.</text>
</comment>